<keyword evidence="1" id="KW-0812">Transmembrane</keyword>
<keyword evidence="1" id="KW-1133">Transmembrane helix</keyword>
<dbReference type="AlphaFoldDB" id="A0A2T9WTX6"/>
<comment type="caution">
    <text evidence="2">The sequence shown here is derived from an EMBL/GenBank/DDBJ whole genome shotgun (WGS) entry which is preliminary data.</text>
</comment>
<keyword evidence="1" id="KW-0472">Membrane</keyword>
<organism evidence="2 3">
    <name type="scientific">Nanobsidianus stetteri</name>
    <dbReference type="NCBI Taxonomy" id="1294122"/>
    <lineage>
        <taxon>Archaea</taxon>
        <taxon>Nanobdellota</taxon>
        <taxon>Candidatus Nanoarchaeia</taxon>
        <taxon>Nanoarchaeales</taxon>
        <taxon>Nanopusillaceae</taxon>
        <taxon>Candidatus Nanobsidianus</taxon>
    </lineage>
</organism>
<gene>
    <name evidence="2" type="ORF">DDW05_01585</name>
</gene>
<evidence type="ECO:0000256" key="1">
    <source>
        <dbReference type="SAM" id="Phobius"/>
    </source>
</evidence>
<evidence type="ECO:0000313" key="2">
    <source>
        <dbReference type="EMBL" id="PVU71249.1"/>
    </source>
</evidence>
<reference evidence="2 3" key="1">
    <citation type="journal article" date="2015" name="Appl. Environ. Microbiol.">
        <title>Nanoarchaeota, Their Sulfolobales Host, and Nanoarchaeota Virus Distribution across Yellowstone National Park Hot Springs.</title>
        <authorList>
            <person name="Munson-McGee J.H."/>
            <person name="Field E.K."/>
            <person name="Bateson M."/>
            <person name="Rooney C."/>
            <person name="Stepanauskas R."/>
            <person name="Young M.J."/>
        </authorList>
    </citation>
    <scope>NUCLEOTIDE SEQUENCE [LARGE SCALE GENOMIC DNA]</scope>
    <source>
        <strain evidence="2">SCGC AB-777_O03</strain>
    </source>
</reference>
<sequence>MDDFELKFYIYEIIFNNNHLTSYFSIISSYLAGIYSFGTFIIIIFIIISFTMFFYYKSKEVYNCLKKKY</sequence>
<accession>A0A2T9WTX6</accession>
<evidence type="ECO:0000313" key="3">
    <source>
        <dbReference type="Proteomes" id="UP000245908"/>
    </source>
</evidence>
<feature type="transmembrane region" description="Helical" evidence="1">
    <location>
        <begin position="30"/>
        <end position="56"/>
    </location>
</feature>
<proteinExistence type="predicted"/>
<name>A0A2T9WTX6_NANST</name>
<dbReference type="Proteomes" id="UP000245908">
    <property type="component" value="Unassembled WGS sequence"/>
</dbReference>
<protein>
    <submittedName>
        <fullName evidence="2">Uncharacterized protein</fullName>
    </submittedName>
</protein>
<dbReference type="EMBL" id="QEFH01000009">
    <property type="protein sequence ID" value="PVU71249.1"/>
    <property type="molecule type" value="Genomic_DNA"/>
</dbReference>